<sequence length="78" mass="8648">MLTIVYHSGFVRFEGLLRNSCAPEFGIKVGLQPYVRRGSLPFSQLGLASLNAKTNIFHSRTSRLKYEHPGANLQTSAP</sequence>
<gene>
    <name evidence="1" type="ORF">ACJ72_00027</name>
</gene>
<name>A0A1B7P9D6_9EURO</name>
<organism evidence="1 2">
    <name type="scientific">Emergomyces africanus</name>
    <dbReference type="NCBI Taxonomy" id="1955775"/>
    <lineage>
        <taxon>Eukaryota</taxon>
        <taxon>Fungi</taxon>
        <taxon>Dikarya</taxon>
        <taxon>Ascomycota</taxon>
        <taxon>Pezizomycotina</taxon>
        <taxon>Eurotiomycetes</taxon>
        <taxon>Eurotiomycetidae</taxon>
        <taxon>Onygenales</taxon>
        <taxon>Ajellomycetaceae</taxon>
        <taxon>Emergomyces</taxon>
    </lineage>
</organism>
<accession>A0A1B7P9D6</accession>
<keyword evidence="2" id="KW-1185">Reference proteome</keyword>
<evidence type="ECO:0000313" key="2">
    <source>
        <dbReference type="Proteomes" id="UP000091918"/>
    </source>
</evidence>
<evidence type="ECO:0000313" key="1">
    <source>
        <dbReference type="EMBL" id="OAX85613.1"/>
    </source>
</evidence>
<dbReference type="AlphaFoldDB" id="A0A1B7P9D6"/>
<proteinExistence type="predicted"/>
<reference evidence="1 2" key="1">
    <citation type="submission" date="2015-07" db="EMBL/GenBank/DDBJ databases">
        <title>Emmonsia species relationships and genome sequence.</title>
        <authorList>
            <person name="Cuomo C.A."/>
            <person name="Schwartz I.S."/>
            <person name="Kenyon C."/>
            <person name="de Hoog G.S."/>
            <person name="Govender N.P."/>
            <person name="Botha A."/>
            <person name="Moreno L."/>
            <person name="de Vries M."/>
            <person name="Munoz J.F."/>
            <person name="Stielow J.B."/>
        </authorList>
    </citation>
    <scope>NUCLEOTIDE SEQUENCE [LARGE SCALE GENOMIC DNA]</scope>
    <source>
        <strain evidence="1 2">CBS 136260</strain>
    </source>
</reference>
<comment type="caution">
    <text evidence="1">The sequence shown here is derived from an EMBL/GenBank/DDBJ whole genome shotgun (WGS) entry which is preliminary data.</text>
</comment>
<dbReference type="EMBL" id="LGUA01000001">
    <property type="protein sequence ID" value="OAX85613.1"/>
    <property type="molecule type" value="Genomic_DNA"/>
</dbReference>
<protein>
    <submittedName>
        <fullName evidence="1">Uncharacterized protein</fullName>
    </submittedName>
</protein>
<dbReference type="Proteomes" id="UP000091918">
    <property type="component" value="Unassembled WGS sequence"/>
</dbReference>